<dbReference type="Proteomes" id="UP000004931">
    <property type="component" value="Unassembled WGS sequence"/>
</dbReference>
<dbReference type="OrthoDB" id="5950533at2"/>
<accession>A0YCR4</accession>
<sequence>MKNLTNGLATITLILASSHSFAAGINERQANQQGRITQGFLSGELTRSETHSLTLEQRKLARMEARFRSDGVLTKRERAHLRYSLRKSSSTIYKKKHNNRDRG</sequence>
<keyword evidence="1" id="KW-0732">Signal</keyword>
<protein>
    <submittedName>
        <fullName evidence="2">Uncharacterized protein</fullName>
    </submittedName>
</protein>
<feature type="signal peptide" evidence="1">
    <location>
        <begin position="1"/>
        <end position="22"/>
    </location>
</feature>
<feature type="chain" id="PRO_5002631076" evidence="1">
    <location>
        <begin position="23"/>
        <end position="103"/>
    </location>
</feature>
<dbReference type="AlphaFoldDB" id="A0YCR4"/>
<organism evidence="2 3">
    <name type="scientific">marine gamma proteobacterium HTCC2143</name>
    <dbReference type="NCBI Taxonomy" id="247633"/>
    <lineage>
        <taxon>Bacteria</taxon>
        <taxon>Pseudomonadati</taxon>
        <taxon>Pseudomonadota</taxon>
        <taxon>Gammaproteobacteria</taxon>
        <taxon>Cellvibrionales</taxon>
        <taxon>Spongiibacteraceae</taxon>
        <taxon>BD1-7 clade</taxon>
    </lineage>
</organism>
<name>A0YCR4_9GAMM</name>
<comment type="caution">
    <text evidence="2">The sequence shown here is derived from an EMBL/GenBank/DDBJ whole genome shotgun (WGS) entry which is preliminary data.</text>
</comment>
<evidence type="ECO:0000313" key="2">
    <source>
        <dbReference type="EMBL" id="EAW31583.1"/>
    </source>
</evidence>
<dbReference type="eggNOG" id="ENOG5033C2R">
    <property type="taxonomic scope" value="Bacteria"/>
</dbReference>
<dbReference type="EMBL" id="AAVT01000003">
    <property type="protein sequence ID" value="EAW31583.1"/>
    <property type="molecule type" value="Genomic_DNA"/>
</dbReference>
<dbReference type="STRING" id="247633.GP2143_08534"/>
<evidence type="ECO:0000256" key="1">
    <source>
        <dbReference type="SAM" id="SignalP"/>
    </source>
</evidence>
<proteinExistence type="predicted"/>
<gene>
    <name evidence="2" type="ORF">GP2143_08534</name>
</gene>
<keyword evidence="3" id="KW-1185">Reference proteome</keyword>
<reference evidence="2 3" key="1">
    <citation type="journal article" date="2010" name="J. Bacteriol.">
        <title>Genome sequence of the oligotrophic marine Gammaproteobacterium HTCC2143, isolated from the Oregon Coast.</title>
        <authorList>
            <person name="Oh H.M."/>
            <person name="Kang I."/>
            <person name="Ferriera S."/>
            <person name="Giovannoni S.J."/>
            <person name="Cho J.C."/>
        </authorList>
    </citation>
    <scope>NUCLEOTIDE SEQUENCE [LARGE SCALE GENOMIC DNA]</scope>
    <source>
        <strain evidence="2 3">HTCC2143</strain>
    </source>
</reference>
<evidence type="ECO:0000313" key="3">
    <source>
        <dbReference type="Proteomes" id="UP000004931"/>
    </source>
</evidence>